<keyword evidence="2" id="KW-1185">Reference proteome</keyword>
<accession>A0ABQ8DH30</accession>
<organism evidence="1 2">
    <name type="scientific">Brassica napus</name>
    <name type="common">Rape</name>
    <dbReference type="NCBI Taxonomy" id="3708"/>
    <lineage>
        <taxon>Eukaryota</taxon>
        <taxon>Viridiplantae</taxon>
        <taxon>Streptophyta</taxon>
        <taxon>Embryophyta</taxon>
        <taxon>Tracheophyta</taxon>
        <taxon>Spermatophyta</taxon>
        <taxon>Magnoliopsida</taxon>
        <taxon>eudicotyledons</taxon>
        <taxon>Gunneridae</taxon>
        <taxon>Pentapetalae</taxon>
        <taxon>rosids</taxon>
        <taxon>malvids</taxon>
        <taxon>Brassicales</taxon>
        <taxon>Brassicaceae</taxon>
        <taxon>Brassiceae</taxon>
        <taxon>Brassica</taxon>
    </lineage>
</organism>
<protein>
    <submittedName>
        <fullName evidence="1">Uncharacterized protein</fullName>
    </submittedName>
</protein>
<evidence type="ECO:0000313" key="1">
    <source>
        <dbReference type="EMBL" id="KAH0928696.1"/>
    </source>
</evidence>
<gene>
    <name evidence="1" type="ORF">HID58_014423</name>
</gene>
<name>A0ABQ8DH30_BRANA</name>
<evidence type="ECO:0000313" key="2">
    <source>
        <dbReference type="Proteomes" id="UP000824890"/>
    </source>
</evidence>
<sequence length="73" mass="8386">MMIWRERGILLPKKLSFGSLISIVERTLIAIQNLGIFKDLGLEINEVLFSYYLSPLSGGEDMFYLHPRMVTPL</sequence>
<reference evidence="1 2" key="1">
    <citation type="submission" date="2021-05" db="EMBL/GenBank/DDBJ databases">
        <title>Genome Assembly of Synthetic Allotetraploid Brassica napus Reveals Homoeologous Exchanges between Subgenomes.</title>
        <authorList>
            <person name="Davis J.T."/>
        </authorList>
    </citation>
    <scope>NUCLEOTIDE SEQUENCE [LARGE SCALE GENOMIC DNA]</scope>
    <source>
        <strain evidence="2">cv. Da-Ae</strain>
        <tissue evidence="1">Seedling</tissue>
    </source>
</reference>
<comment type="caution">
    <text evidence="1">The sequence shown here is derived from an EMBL/GenBank/DDBJ whole genome shotgun (WGS) entry which is preliminary data.</text>
</comment>
<dbReference type="Proteomes" id="UP000824890">
    <property type="component" value="Unassembled WGS sequence"/>
</dbReference>
<proteinExistence type="predicted"/>
<dbReference type="EMBL" id="JAGKQM010000004">
    <property type="protein sequence ID" value="KAH0928696.1"/>
    <property type="molecule type" value="Genomic_DNA"/>
</dbReference>